<dbReference type="PANTHER" id="PTHR43133:SF60">
    <property type="entry name" value="RNA POLYMERASE SIGMA FACTOR SIGV"/>
    <property type="match status" value="1"/>
</dbReference>
<feature type="domain" description="RNA polymerase sigma factor 70 region 4 type 2" evidence="6">
    <location>
        <begin position="96"/>
        <end position="146"/>
    </location>
</feature>
<dbReference type="Proteomes" id="UP000619101">
    <property type="component" value="Unassembled WGS sequence"/>
</dbReference>
<dbReference type="CDD" id="cd06171">
    <property type="entry name" value="Sigma70_r4"/>
    <property type="match status" value="1"/>
</dbReference>
<keyword evidence="4" id="KW-0804">Transcription</keyword>
<dbReference type="EMBL" id="JACSPZ010000001">
    <property type="protein sequence ID" value="MBD8035504.1"/>
    <property type="molecule type" value="Genomic_DNA"/>
</dbReference>
<dbReference type="InterPro" id="IPR013324">
    <property type="entry name" value="RNA_pol_sigma_r3/r4-like"/>
</dbReference>
<dbReference type="SUPFAM" id="SSF88946">
    <property type="entry name" value="Sigma2 domain of RNA polymerase sigma factors"/>
    <property type="match status" value="1"/>
</dbReference>
<dbReference type="InterPro" id="IPR013249">
    <property type="entry name" value="RNA_pol_sigma70_r4_t2"/>
</dbReference>
<evidence type="ECO:0000313" key="7">
    <source>
        <dbReference type="EMBL" id="MBD8035504.1"/>
    </source>
</evidence>
<dbReference type="InterPro" id="IPR039425">
    <property type="entry name" value="RNA_pol_sigma-70-like"/>
</dbReference>
<evidence type="ECO:0000256" key="3">
    <source>
        <dbReference type="ARBA" id="ARBA00023082"/>
    </source>
</evidence>
<organism evidence="7 8">
    <name type="scientific">Solibacillus faecavium</name>
    <dbReference type="NCBI Taxonomy" id="2762221"/>
    <lineage>
        <taxon>Bacteria</taxon>
        <taxon>Bacillati</taxon>
        <taxon>Bacillota</taxon>
        <taxon>Bacilli</taxon>
        <taxon>Bacillales</taxon>
        <taxon>Caryophanaceae</taxon>
        <taxon>Solibacillus</taxon>
    </lineage>
</organism>
<dbReference type="InterPro" id="IPR007627">
    <property type="entry name" value="RNA_pol_sigma70_r2"/>
</dbReference>
<evidence type="ECO:0000259" key="6">
    <source>
        <dbReference type="Pfam" id="PF08281"/>
    </source>
</evidence>
<dbReference type="NCBIfam" id="TIGR02937">
    <property type="entry name" value="sigma70-ECF"/>
    <property type="match status" value="1"/>
</dbReference>
<dbReference type="InterPro" id="IPR036388">
    <property type="entry name" value="WH-like_DNA-bd_sf"/>
</dbReference>
<reference evidence="7 8" key="1">
    <citation type="submission" date="2020-08" db="EMBL/GenBank/DDBJ databases">
        <title>A Genomic Blueprint of the Chicken Gut Microbiome.</title>
        <authorList>
            <person name="Gilroy R."/>
            <person name="Ravi A."/>
            <person name="Getino M."/>
            <person name="Pursley I."/>
            <person name="Horton D.L."/>
            <person name="Alikhan N.-F."/>
            <person name="Baker D."/>
            <person name="Gharbi K."/>
            <person name="Hall N."/>
            <person name="Watson M."/>
            <person name="Adriaenssens E.M."/>
            <person name="Foster-Nyarko E."/>
            <person name="Jarju S."/>
            <person name="Secka A."/>
            <person name="Antonio M."/>
            <person name="Oren A."/>
            <person name="Chaudhuri R."/>
            <person name="La Ragione R.M."/>
            <person name="Hildebrand F."/>
            <person name="Pallen M.J."/>
        </authorList>
    </citation>
    <scope>NUCLEOTIDE SEQUENCE [LARGE SCALE GENOMIC DNA]</scope>
    <source>
        <strain evidence="7 8">A46</strain>
    </source>
</reference>
<feature type="domain" description="RNA polymerase sigma-70 region 2" evidence="5">
    <location>
        <begin position="7"/>
        <end position="64"/>
    </location>
</feature>
<evidence type="ECO:0000256" key="2">
    <source>
        <dbReference type="ARBA" id="ARBA00023015"/>
    </source>
</evidence>
<evidence type="ECO:0000256" key="1">
    <source>
        <dbReference type="ARBA" id="ARBA00010641"/>
    </source>
</evidence>
<keyword evidence="8" id="KW-1185">Reference proteome</keyword>
<evidence type="ECO:0000256" key="4">
    <source>
        <dbReference type="ARBA" id="ARBA00023163"/>
    </source>
</evidence>
<protein>
    <submittedName>
        <fullName evidence="7">Sigma-70 family RNA polymerase sigma factor</fullName>
    </submittedName>
</protein>
<dbReference type="Gene3D" id="1.10.1740.10">
    <property type="match status" value="1"/>
</dbReference>
<dbReference type="SUPFAM" id="SSF88659">
    <property type="entry name" value="Sigma3 and sigma4 domains of RNA polymerase sigma factors"/>
    <property type="match status" value="1"/>
</dbReference>
<dbReference type="InterPro" id="IPR014284">
    <property type="entry name" value="RNA_pol_sigma-70_dom"/>
</dbReference>
<keyword evidence="3" id="KW-0731">Sigma factor</keyword>
<comment type="caution">
    <text evidence="7">The sequence shown here is derived from an EMBL/GenBank/DDBJ whole genome shotgun (WGS) entry which is preliminary data.</text>
</comment>
<dbReference type="InterPro" id="IPR013325">
    <property type="entry name" value="RNA_pol_sigma_r2"/>
</dbReference>
<sequence>MNLYTEPLIRLAYYYVKDRQAAEDIVQEVFIKIYHAQYKYEERGELKAFLYKMTANKSKDYLKSWTYKKVQLQKIFPSTIKIDSDGLVRKDEQTIVGDAILELPLKHREVLIYYYFNDMKISEIALLLSTPESTIKTRLRRGKELLKDVLKDIEWEVLLNG</sequence>
<comment type="similarity">
    <text evidence="1">Belongs to the sigma-70 factor family. ECF subfamily.</text>
</comment>
<evidence type="ECO:0000259" key="5">
    <source>
        <dbReference type="Pfam" id="PF04542"/>
    </source>
</evidence>
<evidence type="ECO:0000313" key="8">
    <source>
        <dbReference type="Proteomes" id="UP000619101"/>
    </source>
</evidence>
<name>A0ABR8XU85_9BACL</name>
<dbReference type="PANTHER" id="PTHR43133">
    <property type="entry name" value="RNA POLYMERASE ECF-TYPE SIGMA FACTO"/>
    <property type="match status" value="1"/>
</dbReference>
<dbReference type="Gene3D" id="1.10.10.10">
    <property type="entry name" value="Winged helix-like DNA-binding domain superfamily/Winged helix DNA-binding domain"/>
    <property type="match status" value="1"/>
</dbReference>
<proteinExistence type="inferred from homology"/>
<gene>
    <name evidence="7" type="ORF">H9635_02050</name>
</gene>
<dbReference type="Pfam" id="PF08281">
    <property type="entry name" value="Sigma70_r4_2"/>
    <property type="match status" value="1"/>
</dbReference>
<accession>A0ABR8XU85</accession>
<keyword evidence="2" id="KW-0805">Transcription regulation</keyword>
<dbReference type="Pfam" id="PF04542">
    <property type="entry name" value="Sigma70_r2"/>
    <property type="match status" value="1"/>
</dbReference>